<keyword evidence="1" id="KW-0472">Membrane</keyword>
<name>A0A1I7YG07_9BILA</name>
<keyword evidence="1" id="KW-0812">Transmembrane</keyword>
<evidence type="ECO:0000256" key="1">
    <source>
        <dbReference type="SAM" id="Phobius"/>
    </source>
</evidence>
<keyword evidence="1" id="KW-1133">Transmembrane helix</keyword>
<evidence type="ECO:0000313" key="3">
    <source>
        <dbReference type="WBParaSite" id="L893_g15986.t1"/>
    </source>
</evidence>
<keyword evidence="2" id="KW-1185">Reference proteome</keyword>
<protein>
    <submittedName>
        <fullName evidence="3">Uncharacterized protein</fullName>
    </submittedName>
</protein>
<dbReference type="WBParaSite" id="L893_g15986.t1">
    <property type="protein sequence ID" value="L893_g15986.t1"/>
    <property type="gene ID" value="L893_g15986"/>
</dbReference>
<proteinExistence type="predicted"/>
<feature type="transmembrane region" description="Helical" evidence="1">
    <location>
        <begin position="12"/>
        <end position="34"/>
    </location>
</feature>
<accession>A0A1I7YG07</accession>
<reference evidence="3" key="1">
    <citation type="submission" date="2016-11" db="UniProtKB">
        <authorList>
            <consortium name="WormBaseParasite"/>
        </authorList>
    </citation>
    <scope>IDENTIFICATION</scope>
</reference>
<evidence type="ECO:0000313" key="2">
    <source>
        <dbReference type="Proteomes" id="UP000095287"/>
    </source>
</evidence>
<sequence length="69" mass="8389">MDNKAMVFVELWLPILFFVVLLIYMLIYHLIFYFPQETRQFFNRIQKALYAKLGIPTVTPVEQFEMQQI</sequence>
<dbReference type="AlphaFoldDB" id="A0A1I7YG07"/>
<organism evidence="2 3">
    <name type="scientific">Steinernema glaseri</name>
    <dbReference type="NCBI Taxonomy" id="37863"/>
    <lineage>
        <taxon>Eukaryota</taxon>
        <taxon>Metazoa</taxon>
        <taxon>Ecdysozoa</taxon>
        <taxon>Nematoda</taxon>
        <taxon>Chromadorea</taxon>
        <taxon>Rhabditida</taxon>
        <taxon>Tylenchina</taxon>
        <taxon>Panagrolaimomorpha</taxon>
        <taxon>Strongyloidoidea</taxon>
        <taxon>Steinernematidae</taxon>
        <taxon>Steinernema</taxon>
    </lineage>
</organism>
<dbReference type="Proteomes" id="UP000095287">
    <property type="component" value="Unplaced"/>
</dbReference>